<name>A0A974XMG1_9GAMM</name>
<evidence type="ECO:0000259" key="20">
    <source>
        <dbReference type="Pfam" id="PF07732"/>
    </source>
</evidence>
<evidence type="ECO:0000256" key="16">
    <source>
        <dbReference type="ARBA" id="ARBA00049340"/>
    </source>
</evidence>
<dbReference type="RefSeq" id="WP_207325770.1">
    <property type="nucleotide sequence ID" value="NZ_CP071504.1"/>
</dbReference>
<dbReference type="GO" id="GO:0050421">
    <property type="term" value="F:nitrite reductase (NO-forming) activity"/>
    <property type="evidence" value="ECO:0007669"/>
    <property type="project" value="UniProtKB-EC"/>
</dbReference>
<evidence type="ECO:0000256" key="18">
    <source>
        <dbReference type="RuleBase" id="RU365025"/>
    </source>
</evidence>
<dbReference type="GO" id="GO:0005507">
    <property type="term" value="F:copper ion binding"/>
    <property type="evidence" value="ECO:0007669"/>
    <property type="project" value="InterPro"/>
</dbReference>
<dbReference type="CDD" id="cd11020">
    <property type="entry name" value="CuRO_1_CuNIR"/>
    <property type="match status" value="1"/>
</dbReference>
<feature type="domain" description="Plastocyanin-like" evidence="20">
    <location>
        <begin position="94"/>
        <end position="208"/>
    </location>
</feature>
<dbReference type="GO" id="GO:0042128">
    <property type="term" value="P:nitrate assimilation"/>
    <property type="evidence" value="ECO:0007669"/>
    <property type="project" value="UniProtKB-KW"/>
</dbReference>
<dbReference type="PRINTS" id="PR00695">
    <property type="entry name" value="CUNO2RDTASE"/>
</dbReference>
<feature type="binding site" description="type 1 copper site" evidence="17">
    <location>
        <position position="194"/>
    </location>
    <ligand>
        <name>Cu cation</name>
        <dbReference type="ChEBI" id="CHEBI:23378"/>
        <label>1</label>
    </ligand>
</feature>
<keyword evidence="15" id="KW-0534">Nitrate assimilation</keyword>
<dbReference type="InterPro" id="IPR008972">
    <property type="entry name" value="Cupredoxin"/>
</dbReference>
<feature type="binding site" description="type 1 copper site" evidence="17">
    <location>
        <position position="143"/>
    </location>
    <ligand>
        <name>Cu cation</name>
        <dbReference type="ChEBI" id="CHEBI:23378"/>
        <label>1</label>
    </ligand>
</feature>
<feature type="binding site" description="type 1 copper site" evidence="17">
    <location>
        <position position="355"/>
    </location>
    <ligand>
        <name>Cu cation</name>
        <dbReference type="ChEBI" id="CHEBI:23378"/>
        <label>1</label>
    </ligand>
</feature>
<keyword evidence="9 17" id="KW-0479">Metal-binding</keyword>
<evidence type="ECO:0000256" key="8">
    <source>
        <dbReference type="ARBA" id="ARBA00022630"/>
    </source>
</evidence>
<dbReference type="KEGG" id="scyp:JYB88_05605"/>
<gene>
    <name evidence="21" type="primary">nirK</name>
    <name evidence="21" type="ORF">JYB88_05605</name>
</gene>
<dbReference type="InterPro" id="IPR011707">
    <property type="entry name" value="Cu-oxidase-like_N"/>
</dbReference>
<comment type="subcellular location">
    <subcellularLocation>
        <location evidence="2">Periplasm</location>
    </subcellularLocation>
</comment>
<reference evidence="21 22" key="1">
    <citation type="submission" date="2021-03" db="EMBL/GenBank/DDBJ databases">
        <title>Novel species identification of genus Shewanella.</title>
        <authorList>
            <person name="Liu G."/>
            <person name="Zhang Q."/>
        </authorList>
    </citation>
    <scope>NUCLEOTIDE SEQUENCE [LARGE SCALE GENOMIC DNA]</scope>
    <source>
        <strain evidence="21 22">FJAT-53726</strain>
    </source>
</reference>
<dbReference type="Pfam" id="PF07732">
    <property type="entry name" value="Cu-oxidase_3"/>
    <property type="match status" value="1"/>
</dbReference>
<evidence type="ECO:0000256" key="4">
    <source>
        <dbReference type="ARBA" id="ARBA00010609"/>
    </source>
</evidence>
<dbReference type="GO" id="GO:0042597">
    <property type="term" value="C:periplasmic space"/>
    <property type="evidence" value="ECO:0007669"/>
    <property type="project" value="UniProtKB-SubCell"/>
</dbReference>
<dbReference type="EC" id="1.7.2.1" evidence="6 18"/>
<keyword evidence="10" id="KW-0677">Repeat</keyword>
<evidence type="ECO:0000256" key="17">
    <source>
        <dbReference type="PIRSR" id="PIRSR601287-1"/>
    </source>
</evidence>
<dbReference type="InterPro" id="IPR001117">
    <property type="entry name" value="Cu-oxidase_2nd"/>
</dbReference>
<evidence type="ECO:0000313" key="21">
    <source>
        <dbReference type="EMBL" id="QSX31117.1"/>
    </source>
</evidence>
<dbReference type="EMBL" id="CP071504">
    <property type="protein sequence ID" value="QSX31117.1"/>
    <property type="molecule type" value="Genomic_DNA"/>
</dbReference>
<dbReference type="NCBIfam" id="TIGR02376">
    <property type="entry name" value="Cu_nitrite_red"/>
    <property type="match status" value="1"/>
</dbReference>
<dbReference type="PANTHER" id="PTHR11709">
    <property type="entry name" value="MULTI-COPPER OXIDASE"/>
    <property type="match status" value="1"/>
</dbReference>
<sequence length="391" mass="41779">MDKHNSQSGVINEQRRQFLGGSVGIGLVGAGLAAGLMSAPAAATGAARKDDRMANYSADQLERVKLDLVPPPMVPKHDQIATGKPKVVEVKLVIEEKQVELENGTKAWVCAFNGSVPGPLIVCHQHDFVELTLVNPASNNLAHNIDLHSATGALGGGELTLVSPGQEVTFRFKATKAGTFVYHCAPGGAMIPWHVAMGMHGAIMVLPRDGLKDAQGNPLHYDKAYYVGEADFYIPKDANGKYKEFKTVMDSMQDVMDVMKTLTPSHVVFNGAVGALTGKNAMTAKVGESVLFVHSQANRDTRPHIIGGHGDYVWAAGSFTDAPQTNLETWMVAGGSAAAALYNFRQPGLYAYVNHNLIEAIMKGAAAHIKVEGEWDDNLMVQVKKPGAITA</sequence>
<dbReference type="Gene3D" id="2.60.40.420">
    <property type="entry name" value="Cupredoxins - blue copper proteins"/>
    <property type="match status" value="2"/>
</dbReference>
<dbReference type="AlphaFoldDB" id="A0A974XMG1"/>
<comment type="cofactor">
    <cofactor evidence="1">
        <name>FAD</name>
        <dbReference type="ChEBI" id="CHEBI:57692"/>
    </cofactor>
</comment>
<feature type="binding site" description="type 1 copper site" evidence="17">
    <location>
        <position position="184"/>
    </location>
    <ligand>
        <name>Cu cation</name>
        <dbReference type="ChEBI" id="CHEBI:23378"/>
        <label>1</label>
    </ligand>
</feature>
<dbReference type="Pfam" id="PF00394">
    <property type="entry name" value="Cu-oxidase"/>
    <property type="match status" value="1"/>
</dbReference>
<comment type="pathway">
    <text evidence="3">Nitrogen metabolism; nitrate reduction (denitrification); dinitrogen from nitrate: step 2/4.</text>
</comment>
<feature type="binding site" description="type 1 copper site" evidence="17">
    <location>
        <position position="183"/>
    </location>
    <ligand>
        <name>Cu cation</name>
        <dbReference type="ChEBI" id="CHEBI:23378"/>
        <label>1</label>
    </ligand>
</feature>
<protein>
    <recommendedName>
        <fullName evidence="7 18">Copper-containing nitrite reductase</fullName>
        <ecNumber evidence="6 18">1.7.2.1</ecNumber>
    </recommendedName>
</protein>
<evidence type="ECO:0000256" key="3">
    <source>
        <dbReference type="ARBA" id="ARBA00005127"/>
    </source>
</evidence>
<feature type="domain" description="Plastocyanin-like" evidence="19">
    <location>
        <begin position="224"/>
        <end position="375"/>
    </location>
</feature>
<keyword evidence="13 18" id="KW-0560">Oxidoreductase</keyword>
<keyword evidence="14 17" id="KW-0186">Copper</keyword>
<keyword evidence="12" id="KW-0274">FAD</keyword>
<dbReference type="InterPro" id="IPR045087">
    <property type="entry name" value="Cu-oxidase_fam"/>
</dbReference>
<keyword evidence="8" id="KW-0285">Flavoprotein</keyword>
<evidence type="ECO:0000256" key="11">
    <source>
        <dbReference type="ARBA" id="ARBA00022764"/>
    </source>
</evidence>
<feature type="binding site" description="type 1 copper site" evidence="17">
    <location>
        <position position="199"/>
    </location>
    <ligand>
        <name>Cu cation</name>
        <dbReference type="ChEBI" id="CHEBI:23378"/>
        <label>1</label>
    </ligand>
</feature>
<evidence type="ECO:0000256" key="2">
    <source>
        <dbReference type="ARBA" id="ARBA00004418"/>
    </source>
</evidence>
<evidence type="ECO:0000256" key="15">
    <source>
        <dbReference type="ARBA" id="ARBA00023063"/>
    </source>
</evidence>
<proteinExistence type="inferred from homology"/>
<evidence type="ECO:0000256" key="7">
    <source>
        <dbReference type="ARBA" id="ARBA00017290"/>
    </source>
</evidence>
<dbReference type="SUPFAM" id="SSF49503">
    <property type="entry name" value="Cupredoxins"/>
    <property type="match status" value="2"/>
</dbReference>
<evidence type="ECO:0000313" key="22">
    <source>
        <dbReference type="Proteomes" id="UP000663281"/>
    </source>
</evidence>
<keyword evidence="11" id="KW-0574">Periplasm</keyword>
<organism evidence="21 22">
    <name type="scientific">Shewanella cyperi</name>
    <dbReference type="NCBI Taxonomy" id="2814292"/>
    <lineage>
        <taxon>Bacteria</taxon>
        <taxon>Pseudomonadati</taxon>
        <taxon>Pseudomonadota</taxon>
        <taxon>Gammaproteobacteria</taxon>
        <taxon>Alteromonadales</taxon>
        <taxon>Shewanellaceae</taxon>
        <taxon>Shewanella</taxon>
    </lineage>
</organism>
<accession>A0A974XMG1</accession>
<comment type="subunit">
    <text evidence="5 18">Homotrimer.</text>
</comment>
<evidence type="ECO:0000256" key="5">
    <source>
        <dbReference type="ARBA" id="ARBA00011233"/>
    </source>
</evidence>
<comment type="catalytic activity">
    <reaction evidence="16 18">
        <text>nitric oxide + Fe(III)-[cytochrome c] + H2O = Fe(II)-[cytochrome c] + nitrite + 2 H(+)</text>
        <dbReference type="Rhea" id="RHEA:15233"/>
        <dbReference type="Rhea" id="RHEA-COMP:10350"/>
        <dbReference type="Rhea" id="RHEA-COMP:14399"/>
        <dbReference type="ChEBI" id="CHEBI:15377"/>
        <dbReference type="ChEBI" id="CHEBI:15378"/>
        <dbReference type="ChEBI" id="CHEBI:16301"/>
        <dbReference type="ChEBI" id="CHEBI:16480"/>
        <dbReference type="ChEBI" id="CHEBI:29033"/>
        <dbReference type="ChEBI" id="CHEBI:29034"/>
        <dbReference type="EC" id="1.7.2.1"/>
    </reaction>
</comment>
<evidence type="ECO:0000256" key="14">
    <source>
        <dbReference type="ARBA" id="ARBA00023008"/>
    </source>
</evidence>
<evidence type="ECO:0000256" key="12">
    <source>
        <dbReference type="ARBA" id="ARBA00022827"/>
    </source>
</evidence>
<dbReference type="InterPro" id="IPR006311">
    <property type="entry name" value="TAT_signal"/>
</dbReference>
<comment type="cofactor">
    <cofactor evidence="18">
        <name>Cu(2+)</name>
        <dbReference type="ChEBI" id="CHEBI:29036"/>
    </cofactor>
    <text evidence="18">Binds 1 Cu(+) ion.</text>
</comment>
<dbReference type="PROSITE" id="PS51318">
    <property type="entry name" value="TAT"/>
    <property type="match status" value="1"/>
</dbReference>
<evidence type="ECO:0000256" key="10">
    <source>
        <dbReference type="ARBA" id="ARBA00022737"/>
    </source>
</evidence>
<evidence type="ECO:0000259" key="19">
    <source>
        <dbReference type="Pfam" id="PF00394"/>
    </source>
</evidence>
<dbReference type="Proteomes" id="UP000663281">
    <property type="component" value="Chromosome"/>
</dbReference>
<comment type="similarity">
    <text evidence="4 18">Belongs to the multicopper oxidase family.</text>
</comment>
<evidence type="ECO:0000256" key="1">
    <source>
        <dbReference type="ARBA" id="ARBA00001974"/>
    </source>
</evidence>
<evidence type="ECO:0000256" key="6">
    <source>
        <dbReference type="ARBA" id="ARBA00011882"/>
    </source>
</evidence>
<comment type="cofactor">
    <cofactor evidence="18">
        <name>Cu(+)</name>
        <dbReference type="ChEBI" id="CHEBI:49552"/>
    </cofactor>
    <text evidence="18">Binds 1 Cu(+) ion.</text>
</comment>
<keyword evidence="22" id="KW-1185">Reference proteome</keyword>
<dbReference type="CDD" id="cd04208">
    <property type="entry name" value="CuRO_2_CuNIR"/>
    <property type="match status" value="1"/>
</dbReference>
<evidence type="ECO:0000256" key="9">
    <source>
        <dbReference type="ARBA" id="ARBA00022723"/>
    </source>
</evidence>
<evidence type="ECO:0000256" key="13">
    <source>
        <dbReference type="ARBA" id="ARBA00023002"/>
    </source>
</evidence>
<dbReference type="PANTHER" id="PTHR11709:SF394">
    <property type="entry name" value="FI03373P-RELATED"/>
    <property type="match status" value="1"/>
</dbReference>
<dbReference type="InterPro" id="IPR001287">
    <property type="entry name" value="NO2-reductase_Cu"/>
</dbReference>
<feature type="binding site" description="type 1 copper site" evidence="17">
    <location>
        <position position="148"/>
    </location>
    <ligand>
        <name>Cu cation</name>
        <dbReference type="ChEBI" id="CHEBI:23378"/>
        <label>1</label>
    </ligand>
</feature>